<reference evidence="14 15" key="1">
    <citation type="journal article" date="2018" name="Plant J.">
        <title>Genome sequences of Chlorella sorokiniana UTEX 1602 and Micractinium conductrix SAG 241.80: implications to maltose excretion by a green alga.</title>
        <authorList>
            <person name="Arriola M.B."/>
            <person name="Velmurugan N."/>
            <person name="Zhang Y."/>
            <person name="Plunkett M.H."/>
            <person name="Hondzo H."/>
            <person name="Barney B.M."/>
        </authorList>
    </citation>
    <scope>NUCLEOTIDE SEQUENCE [LARGE SCALE GENOMIC DNA]</scope>
    <source>
        <strain evidence="15">UTEX 1602</strain>
    </source>
</reference>
<evidence type="ECO:0000256" key="4">
    <source>
        <dbReference type="ARBA" id="ARBA00004666"/>
    </source>
</evidence>
<comment type="catalytic activity">
    <reaction evidence="1">
        <text>2-succinylbenzoyl-CoA + H(+) = 1,4-dihydroxy-2-naphthoyl-CoA + H2O</text>
        <dbReference type="Rhea" id="RHEA:26562"/>
        <dbReference type="ChEBI" id="CHEBI:15377"/>
        <dbReference type="ChEBI" id="CHEBI:15378"/>
        <dbReference type="ChEBI" id="CHEBI:57364"/>
        <dbReference type="ChEBI" id="CHEBI:58897"/>
        <dbReference type="EC" id="4.1.3.36"/>
    </reaction>
</comment>
<dbReference type="InterPro" id="IPR010198">
    <property type="entry name" value="DHNA-CoA_synthase_MenB"/>
</dbReference>
<comment type="catalytic activity">
    <reaction evidence="2">
        <text>D-mannose 6-phosphate = D-fructose 6-phosphate</text>
        <dbReference type="Rhea" id="RHEA:12356"/>
        <dbReference type="ChEBI" id="CHEBI:58735"/>
        <dbReference type="ChEBI" id="CHEBI:61527"/>
        <dbReference type="EC" id="5.3.1.8"/>
    </reaction>
</comment>
<dbReference type="UniPathway" id="UPA00126">
    <property type="reaction ID" value="UER00423"/>
</dbReference>
<evidence type="ECO:0000313" key="14">
    <source>
        <dbReference type="EMBL" id="PRW33959.1"/>
    </source>
</evidence>
<dbReference type="InterPro" id="IPR018376">
    <property type="entry name" value="Enoyl-CoA_hyd/isom_CS"/>
</dbReference>
<dbReference type="InterPro" id="IPR014748">
    <property type="entry name" value="Enoyl-CoA_hydra_C"/>
</dbReference>
<dbReference type="Gene3D" id="2.60.120.10">
    <property type="entry name" value="Jelly Rolls"/>
    <property type="match status" value="2"/>
</dbReference>
<evidence type="ECO:0000256" key="8">
    <source>
        <dbReference type="ARBA" id="ARBA00023235"/>
    </source>
</evidence>
<dbReference type="InterPro" id="IPR001250">
    <property type="entry name" value="Man6P_Isoase-1"/>
</dbReference>
<dbReference type="PROSITE" id="PS00965">
    <property type="entry name" value="PMI_I_1"/>
    <property type="match status" value="1"/>
</dbReference>
<comment type="caution">
    <text evidence="14">The sequence shown here is derived from an EMBL/GenBank/DDBJ whole genome shotgun (WGS) entry which is preliminary data.</text>
</comment>
<organism evidence="14 15">
    <name type="scientific">Chlorella sorokiniana</name>
    <name type="common">Freshwater green alga</name>
    <dbReference type="NCBI Taxonomy" id="3076"/>
    <lineage>
        <taxon>Eukaryota</taxon>
        <taxon>Viridiplantae</taxon>
        <taxon>Chlorophyta</taxon>
        <taxon>core chlorophytes</taxon>
        <taxon>Trebouxiophyceae</taxon>
        <taxon>Chlorellales</taxon>
        <taxon>Chlorellaceae</taxon>
        <taxon>Chlorella clade</taxon>
        <taxon>Chlorella</taxon>
    </lineage>
</organism>
<dbReference type="Gene3D" id="3.90.226.10">
    <property type="entry name" value="2-enoyl-CoA Hydratase, Chain A, domain 1"/>
    <property type="match status" value="1"/>
</dbReference>
<dbReference type="OrthoDB" id="2018133at2759"/>
<dbReference type="Pfam" id="PF20511">
    <property type="entry name" value="PMI_typeI_cat"/>
    <property type="match status" value="1"/>
</dbReference>
<dbReference type="CDD" id="cd06558">
    <property type="entry name" value="crotonase-like"/>
    <property type="match status" value="1"/>
</dbReference>
<accession>A0A2P6TI62</accession>
<dbReference type="InterPro" id="IPR046458">
    <property type="entry name" value="PMI_typeI_hel"/>
</dbReference>
<dbReference type="AlphaFoldDB" id="A0A2P6TI62"/>
<sequence length="763" mass="82192">MCSSRVRSVDEACEARPEPRPAAAPQNPLKRLHCAVQQYAWGRNSEDSEVAQLVAASGQAVDPTKPYAELWMGTHPSAPSLLADNGYAGQPLLTLLRDRPELLGAALPRFGCDLPFLFKVLSVGTALSIQSHPDKALAERLHADKPEIYKDANHKPEMALALTEFEALCSFVPHSELLESLEACPELAQCCGSQCVEALRAAAAAPDGSPQRTAALRAAFHEVMACPADRAAAYVERMCERLKADAAEGCQLSPRELLSLRLELQYPGDVGVLAAWFLNYLRLQPGQAVALPANEPHAYISGEIVEVMATSDNVIRAGLTPKMRDVEALCSSLTYDQGLPELLTGGKAAASPHLAVYRPPFREFELWRYTPPAGTAEELPAADGPLMVLVQQGGLRVRSGSQSRNLQRGDVYFVAAGAALELQAAADSRHLLGEQGASGAAPVGELELQPLSGRAEASSEASTSYASATGRPSSYARVHGSASRAPARWRRIDTVAKEQLREVRYEKAQGEGIAKITINRPEKRNAFTPRTVMEMSWCFADAREDPAIGVIILTGEGPLAFCSGGDQSVRGAGGYVGADGIPRLNVLDLQMQIRRLPKPVIAMVAGYAVGGGHILHMMCDLTIAADNAVFGQTGPKVGSFDAGYGSTQMARLVGQKKAREMWFLARLYDAQQAMDMGLVNTVVPLAELEPETLQWCREILKNSPTALRVLKSALNAAEDGQAGIQQLGGDATLLFYQSEEGNEGRQAYMDKRPPDFSRFKRLP</sequence>
<dbReference type="FunFam" id="3.90.226.10:FF:000003">
    <property type="entry name" value="1,4-dihydroxy-2-naphthoyl-CoA synthase"/>
    <property type="match status" value="1"/>
</dbReference>
<proteinExistence type="inferred from homology"/>
<comment type="similarity">
    <text evidence="10">Belongs to the enoyl-CoA hydratase/isomerase family.</text>
</comment>
<dbReference type="InterPro" id="IPR046457">
    <property type="entry name" value="PMI_typeI_cat"/>
</dbReference>
<name>A0A2P6TI62_CHLSO</name>
<evidence type="ECO:0000256" key="7">
    <source>
        <dbReference type="ARBA" id="ARBA00022833"/>
    </source>
</evidence>
<dbReference type="GO" id="GO:0005975">
    <property type="term" value="P:carbohydrate metabolic process"/>
    <property type="evidence" value="ECO:0007669"/>
    <property type="project" value="InterPro"/>
</dbReference>
<dbReference type="InterPro" id="IPR001753">
    <property type="entry name" value="Enoyl-CoA_hydra/iso"/>
</dbReference>
<evidence type="ECO:0000256" key="1">
    <source>
        <dbReference type="ARBA" id="ARBA00000177"/>
    </source>
</evidence>
<dbReference type="GO" id="GO:0009234">
    <property type="term" value="P:menaquinone biosynthetic process"/>
    <property type="evidence" value="ECO:0007669"/>
    <property type="project" value="InterPro"/>
</dbReference>
<dbReference type="HAMAP" id="MF_01934">
    <property type="entry name" value="MenB"/>
    <property type="match status" value="1"/>
</dbReference>
<protein>
    <submittedName>
        <fullName evidence="14">Naphthoate synthase</fullName>
    </submittedName>
</protein>
<dbReference type="InterPro" id="IPR018050">
    <property type="entry name" value="Pmannose_isomerase-type1_CS"/>
</dbReference>
<dbReference type="Gene3D" id="1.10.12.10">
    <property type="entry name" value="Lyase 2-enoyl-coa Hydratase, Chain A, domain 2"/>
    <property type="match status" value="1"/>
</dbReference>
<comment type="pathway">
    <text evidence="4">Nucleotide-sugar biosynthesis; GDP-alpha-D-mannose biosynthesis; alpha-D-mannose 1-phosphate from D-fructose 6-phosphate: step 1/2.</text>
</comment>
<evidence type="ECO:0000259" key="12">
    <source>
        <dbReference type="Pfam" id="PF20511"/>
    </source>
</evidence>
<dbReference type="GO" id="GO:0009298">
    <property type="term" value="P:GDP-mannose biosynthetic process"/>
    <property type="evidence" value="ECO:0007669"/>
    <property type="project" value="UniProtKB-UniPathway"/>
</dbReference>
<keyword evidence="7" id="KW-0862">Zinc</keyword>
<dbReference type="SUPFAM" id="SSF51182">
    <property type="entry name" value="RmlC-like cupins"/>
    <property type="match status" value="1"/>
</dbReference>
<dbReference type="GO" id="GO:0008270">
    <property type="term" value="F:zinc ion binding"/>
    <property type="evidence" value="ECO:0007669"/>
    <property type="project" value="InterPro"/>
</dbReference>
<dbReference type="GO" id="GO:0005829">
    <property type="term" value="C:cytosol"/>
    <property type="evidence" value="ECO:0007669"/>
    <property type="project" value="TreeGrafter"/>
</dbReference>
<dbReference type="PRINTS" id="PR00714">
    <property type="entry name" value="MAN6PISMRASE"/>
</dbReference>
<keyword evidence="15" id="KW-1185">Reference proteome</keyword>
<gene>
    <name evidence="14" type="ORF">C2E21_7442</name>
</gene>
<dbReference type="Proteomes" id="UP000239899">
    <property type="component" value="Unassembled WGS sequence"/>
</dbReference>
<dbReference type="CDD" id="cd07011">
    <property type="entry name" value="cupin_PMI_type_I_N"/>
    <property type="match status" value="1"/>
</dbReference>
<dbReference type="PROSITE" id="PS00966">
    <property type="entry name" value="PMI_I_2"/>
    <property type="match status" value="1"/>
</dbReference>
<feature type="region of interest" description="Disordered" evidence="11">
    <location>
        <begin position="1"/>
        <end position="27"/>
    </location>
</feature>
<feature type="compositionally biased region" description="Low complexity" evidence="11">
    <location>
        <begin position="455"/>
        <end position="469"/>
    </location>
</feature>
<comment type="similarity">
    <text evidence="5">Belongs to the mannose-6-phosphate isomerase type 1 family.</text>
</comment>
<dbReference type="InterPro" id="IPR029045">
    <property type="entry name" value="ClpP/crotonase-like_dom_sf"/>
</dbReference>
<feature type="domain" description="Phosphomannose isomerase type I helical insertion" evidence="13">
    <location>
        <begin position="208"/>
        <end position="278"/>
    </location>
</feature>
<evidence type="ECO:0000259" key="13">
    <source>
        <dbReference type="Pfam" id="PF20512"/>
    </source>
</evidence>
<dbReference type="STRING" id="3076.A0A2P6TI62"/>
<dbReference type="PANTHER" id="PTHR43113:SF1">
    <property type="entry name" value="1,4-DIHYDROXY-2-NAPHTHOYL-COA SYNTHASE, PEROXISOMAL"/>
    <property type="match status" value="1"/>
</dbReference>
<dbReference type="PANTHER" id="PTHR43113">
    <property type="entry name" value="NUCLEOSIDE-DIPHOSPHATE-SUGAR EPIMERASE"/>
    <property type="match status" value="1"/>
</dbReference>
<dbReference type="InterPro" id="IPR016305">
    <property type="entry name" value="Mannose-6-P_Isomerase"/>
</dbReference>
<evidence type="ECO:0000256" key="9">
    <source>
        <dbReference type="ARBA" id="ARBA00023239"/>
    </source>
</evidence>
<keyword evidence="8" id="KW-0413">Isomerase</keyword>
<evidence type="ECO:0000256" key="3">
    <source>
        <dbReference type="ARBA" id="ARBA00001947"/>
    </source>
</evidence>
<feature type="compositionally biased region" description="Basic and acidic residues" evidence="11">
    <location>
        <begin position="748"/>
        <end position="763"/>
    </location>
</feature>
<dbReference type="Pfam" id="PF00378">
    <property type="entry name" value="ECH_1"/>
    <property type="match status" value="1"/>
</dbReference>
<feature type="region of interest" description="Disordered" evidence="11">
    <location>
        <begin position="744"/>
        <end position="763"/>
    </location>
</feature>
<feature type="domain" description="Phosphomannose isomerase type I catalytic" evidence="12">
    <location>
        <begin position="30"/>
        <end position="173"/>
    </location>
</feature>
<comment type="cofactor">
    <cofactor evidence="3">
        <name>Zn(2+)</name>
        <dbReference type="ChEBI" id="CHEBI:29105"/>
    </cofactor>
</comment>
<dbReference type="EMBL" id="LHPG02000015">
    <property type="protein sequence ID" value="PRW33959.1"/>
    <property type="molecule type" value="Genomic_DNA"/>
</dbReference>
<dbReference type="InterPro" id="IPR011051">
    <property type="entry name" value="RmlC_Cupin_sf"/>
</dbReference>
<dbReference type="PROSITE" id="PS00166">
    <property type="entry name" value="ENOYL_COA_HYDRATASE"/>
    <property type="match status" value="1"/>
</dbReference>
<dbReference type="NCBIfam" id="TIGR01929">
    <property type="entry name" value="menB"/>
    <property type="match status" value="1"/>
</dbReference>
<feature type="compositionally biased region" description="Basic and acidic residues" evidence="11">
    <location>
        <begin position="7"/>
        <end position="19"/>
    </location>
</feature>
<evidence type="ECO:0000313" key="15">
    <source>
        <dbReference type="Proteomes" id="UP000239899"/>
    </source>
</evidence>
<dbReference type="GO" id="GO:0004476">
    <property type="term" value="F:mannose-6-phosphate isomerase activity"/>
    <property type="evidence" value="ECO:0007669"/>
    <property type="project" value="UniProtKB-EC"/>
</dbReference>
<keyword evidence="6" id="KW-0479">Metal-binding</keyword>
<dbReference type="Pfam" id="PF20512">
    <property type="entry name" value="PMI_typeI_hel"/>
    <property type="match status" value="1"/>
</dbReference>
<dbReference type="SUPFAM" id="SSF52096">
    <property type="entry name" value="ClpP/crotonase"/>
    <property type="match status" value="1"/>
</dbReference>
<dbReference type="NCBIfam" id="TIGR00218">
    <property type="entry name" value="manA"/>
    <property type="match status" value="1"/>
</dbReference>
<dbReference type="InterPro" id="IPR014710">
    <property type="entry name" value="RmlC-like_jellyroll"/>
</dbReference>
<evidence type="ECO:0000256" key="2">
    <source>
        <dbReference type="ARBA" id="ARBA00000757"/>
    </source>
</evidence>
<dbReference type="NCBIfam" id="NF005637">
    <property type="entry name" value="PRK07396.1"/>
    <property type="match status" value="1"/>
</dbReference>
<evidence type="ECO:0000256" key="5">
    <source>
        <dbReference type="ARBA" id="ARBA00010772"/>
    </source>
</evidence>
<evidence type="ECO:0000256" key="10">
    <source>
        <dbReference type="RuleBase" id="RU003707"/>
    </source>
</evidence>
<dbReference type="GO" id="GO:0008935">
    <property type="term" value="F:1,4-dihydroxy-2-naphthoyl-CoA synthase activity"/>
    <property type="evidence" value="ECO:0007669"/>
    <property type="project" value="UniProtKB-EC"/>
</dbReference>
<evidence type="ECO:0000256" key="11">
    <source>
        <dbReference type="SAM" id="MobiDB-lite"/>
    </source>
</evidence>
<keyword evidence="9" id="KW-0456">Lyase</keyword>
<feature type="region of interest" description="Disordered" evidence="11">
    <location>
        <begin position="451"/>
        <end position="480"/>
    </location>
</feature>
<evidence type="ECO:0000256" key="6">
    <source>
        <dbReference type="ARBA" id="ARBA00022723"/>
    </source>
</evidence>
<dbReference type="Gene3D" id="1.10.441.10">
    <property type="entry name" value="Phosphomannose Isomerase, domain 2"/>
    <property type="match status" value="1"/>
</dbReference>